<evidence type="ECO:0000256" key="9">
    <source>
        <dbReference type="ARBA" id="ARBA00022692"/>
    </source>
</evidence>
<comment type="pathway">
    <text evidence="3">Protein modification; protein glycosylation.</text>
</comment>
<organism evidence="21 22">
    <name type="scientific">Klebsormidium nitens</name>
    <name type="common">Green alga</name>
    <name type="synonym">Ulothrix nitens</name>
    <dbReference type="NCBI Taxonomy" id="105231"/>
    <lineage>
        <taxon>Eukaryota</taxon>
        <taxon>Viridiplantae</taxon>
        <taxon>Streptophyta</taxon>
        <taxon>Klebsormidiophyceae</taxon>
        <taxon>Klebsormidiales</taxon>
        <taxon>Klebsormidiaceae</taxon>
        <taxon>Klebsormidium</taxon>
    </lineage>
</organism>
<keyword evidence="10" id="KW-0479">Metal-binding</keyword>
<feature type="transmembrane region" description="Helical" evidence="20">
    <location>
        <begin position="295"/>
        <end position="315"/>
    </location>
</feature>
<evidence type="ECO:0000256" key="16">
    <source>
        <dbReference type="ARBA" id="ARBA00033238"/>
    </source>
</evidence>
<evidence type="ECO:0000256" key="2">
    <source>
        <dbReference type="ARBA" id="ARBA00004477"/>
    </source>
</evidence>
<evidence type="ECO:0000256" key="19">
    <source>
        <dbReference type="SAM" id="MobiDB-lite"/>
    </source>
</evidence>
<evidence type="ECO:0000256" key="14">
    <source>
        <dbReference type="ARBA" id="ARBA00023136"/>
    </source>
</evidence>
<comment type="function">
    <text evidence="17">UDP-N-acetylglucosamine--dolichyl-phosphate N-acetylglucosaminephosphotransferase that operates in the biosynthetic pathway of dolichol-linked oligosaccharides, the glycan precursors employed in protein asparagine (N)-glycosylation. The assembly of dolichol-linked oligosaccharides begins on the cytosolic side of the endoplasmic reticulum membrane and finishes in its lumen. The sequential addition of sugars to dolichol pyrophosphate produces dolichol-linked oligosaccharides containing fourteen sugars, including two GlcNAcs, nine mannoses and three glucoses. Once assembled, the oligosaccharide is transferred from the lipid to nascent proteins by oligosaccharyltransferases. Catalyzes the initial step of dolichol-linked oligosaccharide biosynthesis, transfering GlcNAc-1-P from cytosolic UDP-GlcNAc onto the carrier lipid dolichyl phosphate (P-dolichol), yielding GlcNAc-P-P-dolichol embedded in the cytoplasmic leaflet of the endoplasmic reticulum membrane.</text>
</comment>
<dbReference type="GO" id="GO:0046872">
    <property type="term" value="F:metal ion binding"/>
    <property type="evidence" value="ECO:0007669"/>
    <property type="project" value="UniProtKB-KW"/>
</dbReference>
<dbReference type="InterPro" id="IPR000715">
    <property type="entry name" value="Glycosyl_transferase_4"/>
</dbReference>
<dbReference type="InterPro" id="IPR033895">
    <property type="entry name" value="GPT"/>
</dbReference>
<keyword evidence="12" id="KW-0460">Magnesium</keyword>
<evidence type="ECO:0000256" key="20">
    <source>
        <dbReference type="SAM" id="Phobius"/>
    </source>
</evidence>
<evidence type="ECO:0000256" key="11">
    <source>
        <dbReference type="ARBA" id="ARBA00022824"/>
    </source>
</evidence>
<evidence type="ECO:0000256" key="4">
    <source>
        <dbReference type="ARBA" id="ARBA00009317"/>
    </source>
</evidence>
<keyword evidence="14 20" id="KW-0472">Membrane</keyword>
<feature type="transmembrane region" description="Helical" evidence="20">
    <location>
        <begin position="327"/>
        <end position="348"/>
    </location>
</feature>
<feature type="transmembrane region" description="Helical" evidence="20">
    <location>
        <begin position="162"/>
        <end position="181"/>
    </location>
</feature>
<feature type="transmembrane region" description="Helical" evidence="20">
    <location>
        <begin position="360"/>
        <end position="383"/>
    </location>
</feature>
<gene>
    <name evidence="21" type="ORF">KFL_000590210</name>
</gene>
<dbReference type="PANTHER" id="PTHR10571:SF0">
    <property type="entry name" value="UDP-N-ACETYLGLUCOSAMINE--DOLICHYL-PHOSPHATE N-ACETYLGLUCOSAMINEPHOSPHOTRANSFERASE"/>
    <property type="match status" value="1"/>
</dbReference>
<evidence type="ECO:0000256" key="15">
    <source>
        <dbReference type="ARBA" id="ARBA00029567"/>
    </source>
</evidence>
<reference evidence="21 22" key="1">
    <citation type="journal article" date="2014" name="Nat. Commun.">
        <title>Klebsormidium flaccidum genome reveals primary factors for plant terrestrial adaptation.</title>
        <authorList>
            <person name="Hori K."/>
            <person name="Maruyama F."/>
            <person name="Fujisawa T."/>
            <person name="Togashi T."/>
            <person name="Yamamoto N."/>
            <person name="Seo M."/>
            <person name="Sato S."/>
            <person name="Yamada T."/>
            <person name="Mori H."/>
            <person name="Tajima N."/>
            <person name="Moriyama T."/>
            <person name="Ikeuchi M."/>
            <person name="Watanabe M."/>
            <person name="Wada H."/>
            <person name="Kobayashi K."/>
            <person name="Saito M."/>
            <person name="Masuda T."/>
            <person name="Sasaki-Sekimoto Y."/>
            <person name="Mashiguchi K."/>
            <person name="Awai K."/>
            <person name="Shimojima M."/>
            <person name="Masuda S."/>
            <person name="Iwai M."/>
            <person name="Nobusawa T."/>
            <person name="Narise T."/>
            <person name="Kondo S."/>
            <person name="Saito H."/>
            <person name="Sato R."/>
            <person name="Murakawa M."/>
            <person name="Ihara Y."/>
            <person name="Oshima-Yamada Y."/>
            <person name="Ohtaka K."/>
            <person name="Satoh M."/>
            <person name="Sonobe K."/>
            <person name="Ishii M."/>
            <person name="Ohtani R."/>
            <person name="Kanamori-Sato M."/>
            <person name="Honoki R."/>
            <person name="Miyazaki D."/>
            <person name="Mochizuki H."/>
            <person name="Umetsu J."/>
            <person name="Higashi K."/>
            <person name="Shibata D."/>
            <person name="Kamiya Y."/>
            <person name="Sato N."/>
            <person name="Nakamura Y."/>
            <person name="Tabata S."/>
            <person name="Ida S."/>
            <person name="Kurokawa K."/>
            <person name="Ohta H."/>
        </authorList>
    </citation>
    <scope>NUCLEOTIDE SEQUENCE [LARGE SCALE GENOMIC DNA]</scope>
    <source>
        <strain evidence="21 22">NIES-2285</strain>
    </source>
</reference>
<dbReference type="UniPathway" id="UPA00378"/>
<dbReference type="GO" id="GO:0016757">
    <property type="term" value="F:glycosyltransferase activity"/>
    <property type="evidence" value="ECO:0007669"/>
    <property type="project" value="UniProtKB-KW"/>
</dbReference>
<dbReference type="GO" id="GO:0003975">
    <property type="term" value="F:UDP-N-acetylglucosamine-dolichyl-phosphate N-acetylglucosaminephosphotransferase activity"/>
    <property type="evidence" value="ECO:0000318"/>
    <property type="project" value="GO_Central"/>
</dbReference>
<comment type="subcellular location">
    <subcellularLocation>
        <location evidence="2">Endoplasmic reticulum membrane</location>
        <topology evidence="2">Multi-pass membrane protein</topology>
    </subcellularLocation>
</comment>
<feature type="compositionally biased region" description="Polar residues" evidence="19">
    <location>
        <begin position="32"/>
        <end position="41"/>
    </location>
</feature>
<dbReference type="CDD" id="cd06855">
    <property type="entry name" value="GT_GPT_euk"/>
    <property type="match status" value="1"/>
</dbReference>
<keyword evidence="22" id="KW-1185">Reference proteome</keyword>
<evidence type="ECO:0000313" key="21">
    <source>
        <dbReference type="EMBL" id="GAQ80668.1"/>
    </source>
</evidence>
<feature type="transmembrane region" description="Helical" evidence="20">
    <location>
        <begin position="193"/>
        <end position="215"/>
    </location>
</feature>
<feature type="region of interest" description="Disordered" evidence="19">
    <location>
        <begin position="1"/>
        <end position="45"/>
    </location>
</feature>
<dbReference type="PANTHER" id="PTHR10571">
    <property type="entry name" value="UDP-N-ACETYLGLUCOSAMINE--DOLICHYL-PHOSPHATE N-ACETYLGLUCOSAMINEPHOSPHOTRANSFERASE"/>
    <property type="match status" value="1"/>
</dbReference>
<evidence type="ECO:0000313" key="22">
    <source>
        <dbReference type="Proteomes" id="UP000054558"/>
    </source>
</evidence>
<evidence type="ECO:0000256" key="3">
    <source>
        <dbReference type="ARBA" id="ARBA00004922"/>
    </source>
</evidence>
<dbReference type="OrthoDB" id="10262326at2759"/>
<keyword evidence="13 20" id="KW-1133">Transmembrane helix</keyword>
<evidence type="ECO:0000256" key="7">
    <source>
        <dbReference type="ARBA" id="ARBA00022676"/>
    </source>
</evidence>
<evidence type="ECO:0000256" key="6">
    <source>
        <dbReference type="ARBA" id="ARBA00017659"/>
    </source>
</evidence>
<keyword evidence="9 20" id="KW-0812">Transmembrane</keyword>
<feature type="transmembrane region" description="Helical" evidence="20">
    <location>
        <begin position="56"/>
        <end position="76"/>
    </location>
</feature>
<evidence type="ECO:0000256" key="1">
    <source>
        <dbReference type="ARBA" id="ARBA00001946"/>
    </source>
</evidence>
<comment type="cofactor">
    <cofactor evidence="1">
        <name>Mg(2+)</name>
        <dbReference type="ChEBI" id="CHEBI:18420"/>
    </cofactor>
</comment>
<dbReference type="EC" id="2.7.8.15" evidence="5"/>
<dbReference type="OMA" id="LPHFNAR"/>
<evidence type="ECO:0000256" key="17">
    <source>
        <dbReference type="ARBA" id="ARBA00044717"/>
    </source>
</evidence>
<dbReference type="AlphaFoldDB" id="A0A1Y1HXT2"/>
<keyword evidence="11" id="KW-0256">Endoplasmic reticulum</keyword>
<dbReference type="STRING" id="105231.A0A1Y1HXT2"/>
<dbReference type="GO" id="GO:0006488">
    <property type="term" value="P:dolichol-linked oligosaccharide biosynthetic process"/>
    <property type="evidence" value="ECO:0007669"/>
    <property type="project" value="InterPro"/>
</dbReference>
<feature type="compositionally biased region" description="Basic and acidic residues" evidence="19">
    <location>
        <begin position="11"/>
        <end position="20"/>
    </location>
</feature>
<dbReference type="EMBL" id="DF237008">
    <property type="protein sequence ID" value="GAQ80668.1"/>
    <property type="molecule type" value="Genomic_DNA"/>
</dbReference>
<accession>A0A1Y1HXT2</accession>
<sequence>MADSGRQLRNRKVEPGRTPESRSFISGPAVSGSEQQETPARTRNYAEGGLPKSHKVLILFLASFLPAVYLFSTLDIDAADKRFILGNLAFSSVGFLLTVWLIPVAVPYMLRKGMFGMDINKRGSPGGDIKVPESQGLVAGIVFLVCTIIFQHFYFSADSPWLVEYNAALASICFMIFLGFIDDVLDIPWRVKLLLPTVAALPLLMAYAGGTSIVVPKPLRWLFKPYAGGDHFEIGPYAVPVPEALRPYLAPYLSSYVIELGWLYKLYMGLLAVFCTNSINIHAGVNGLEAGQTVIIAASILTYNISVLGGIGVGWPLAAEKREAQLFCLYLMQPFLAVTMGVLSYNWYPSTVFVGDTFTYFAGMTFAVVGILGHFSEMLLLFFIPQILNFLYSCPQLFKIVPCPRHRLPKFDPETGLLTGSNDLNLVNLFLRIFGPLTEQQLCIRLLVFQGFCSVAAFTIRHLLTGVYK</sequence>
<proteinExistence type="inferred from homology"/>
<evidence type="ECO:0000256" key="10">
    <source>
        <dbReference type="ARBA" id="ARBA00022723"/>
    </source>
</evidence>
<evidence type="ECO:0000256" key="18">
    <source>
        <dbReference type="ARBA" id="ARBA00045078"/>
    </source>
</evidence>
<comment type="similarity">
    <text evidence="4">Belongs to the glycosyltransferase 4 family.</text>
</comment>
<feature type="transmembrane region" description="Helical" evidence="20">
    <location>
        <begin position="137"/>
        <end position="155"/>
    </location>
</feature>
<comment type="catalytic activity">
    <reaction evidence="18">
        <text>a di-trans,poly-cis-dolichyl phosphate + UDP-N-acetyl-alpha-D-glucosamine = an N-acetyl-alpha-D-glucosaminyl-diphospho-di-trans,poly-cis-dolichol + UMP</text>
        <dbReference type="Rhea" id="RHEA:13289"/>
        <dbReference type="Rhea" id="RHEA-COMP:19498"/>
        <dbReference type="Rhea" id="RHEA-COMP:19507"/>
        <dbReference type="ChEBI" id="CHEBI:57683"/>
        <dbReference type="ChEBI" id="CHEBI:57705"/>
        <dbReference type="ChEBI" id="CHEBI:57865"/>
        <dbReference type="ChEBI" id="CHEBI:58427"/>
        <dbReference type="EC" id="2.7.8.15"/>
    </reaction>
    <physiologicalReaction direction="left-to-right" evidence="18">
        <dbReference type="Rhea" id="RHEA:13290"/>
    </physiologicalReaction>
</comment>
<dbReference type="GO" id="GO:0016020">
    <property type="term" value="C:membrane"/>
    <property type="evidence" value="ECO:0000318"/>
    <property type="project" value="GO_Central"/>
</dbReference>
<evidence type="ECO:0000256" key="12">
    <source>
        <dbReference type="ARBA" id="ARBA00022842"/>
    </source>
</evidence>
<evidence type="ECO:0000256" key="13">
    <source>
        <dbReference type="ARBA" id="ARBA00022989"/>
    </source>
</evidence>
<feature type="transmembrane region" description="Helical" evidence="20">
    <location>
        <begin position="442"/>
        <end position="464"/>
    </location>
</feature>
<dbReference type="Proteomes" id="UP000054558">
    <property type="component" value="Unassembled WGS sequence"/>
</dbReference>
<protein>
    <recommendedName>
        <fullName evidence="6">UDP-N-acetylglucosamine--dolichyl-phosphate N-acetylglucosaminephosphotransferase</fullName>
        <ecNumber evidence="5">2.7.8.15</ecNumber>
    </recommendedName>
    <alternativeName>
        <fullName evidence="15">GlcNAc-1-P transferase</fullName>
    </alternativeName>
    <alternativeName>
        <fullName evidence="16">N-acetylglucosamine-1-phosphate transferase</fullName>
    </alternativeName>
</protein>
<dbReference type="GO" id="GO:0005789">
    <property type="term" value="C:endoplasmic reticulum membrane"/>
    <property type="evidence" value="ECO:0007669"/>
    <property type="project" value="UniProtKB-SubCell"/>
</dbReference>
<evidence type="ECO:0000256" key="5">
    <source>
        <dbReference type="ARBA" id="ARBA00013225"/>
    </source>
</evidence>
<name>A0A1Y1HXT2_KLENI</name>
<keyword evidence="8 21" id="KW-0808">Transferase</keyword>
<keyword evidence="7" id="KW-0328">Glycosyltransferase</keyword>
<evidence type="ECO:0000256" key="8">
    <source>
        <dbReference type="ARBA" id="ARBA00022679"/>
    </source>
</evidence>
<dbReference type="Pfam" id="PF00953">
    <property type="entry name" value="Glycos_transf_4"/>
    <property type="match status" value="1"/>
</dbReference>
<feature type="transmembrane region" description="Helical" evidence="20">
    <location>
        <begin position="88"/>
        <end position="110"/>
    </location>
</feature>